<evidence type="ECO:0000313" key="3">
    <source>
        <dbReference type="EMBL" id="ATC63369.1"/>
    </source>
</evidence>
<feature type="domain" description="DUF6298" evidence="2">
    <location>
        <begin position="1"/>
        <end position="316"/>
    </location>
</feature>
<evidence type="ECO:0000256" key="1">
    <source>
        <dbReference type="SAM" id="MobiDB-lite"/>
    </source>
</evidence>
<feature type="region of interest" description="Disordered" evidence="1">
    <location>
        <begin position="240"/>
        <end position="259"/>
    </location>
</feature>
<gene>
    <name evidence="3" type="ORF">CMV30_05040</name>
</gene>
<dbReference type="EMBL" id="CP023344">
    <property type="protein sequence ID" value="ATC63369.1"/>
    <property type="molecule type" value="Genomic_DNA"/>
</dbReference>
<organism evidence="3 4">
    <name type="scientific">Nibricoccus aquaticus</name>
    <dbReference type="NCBI Taxonomy" id="2576891"/>
    <lineage>
        <taxon>Bacteria</taxon>
        <taxon>Pseudomonadati</taxon>
        <taxon>Verrucomicrobiota</taxon>
        <taxon>Opitutia</taxon>
        <taxon>Opitutales</taxon>
        <taxon>Opitutaceae</taxon>
        <taxon>Nibricoccus</taxon>
    </lineage>
</organism>
<dbReference type="KEGG" id="vbh:CMV30_05040"/>
<accession>A0A290Q3X6</accession>
<reference evidence="3 4" key="1">
    <citation type="submission" date="2017-09" db="EMBL/GenBank/DDBJ databases">
        <title>Complete genome sequence of Verrucomicrobial strain HZ-65, isolated from freshwater.</title>
        <authorList>
            <person name="Choi A."/>
        </authorList>
    </citation>
    <scope>NUCLEOTIDE SEQUENCE [LARGE SCALE GENOMIC DNA]</scope>
    <source>
        <strain evidence="3 4">HZ-65</strain>
    </source>
</reference>
<proteinExistence type="predicted"/>
<evidence type="ECO:0000259" key="2">
    <source>
        <dbReference type="Pfam" id="PF19815"/>
    </source>
</evidence>
<protein>
    <recommendedName>
        <fullName evidence="2">DUF6298 domain-containing protein</fullName>
    </recommendedName>
</protein>
<dbReference type="InterPro" id="IPR046265">
    <property type="entry name" value="DUF6298"/>
</dbReference>
<dbReference type="Proteomes" id="UP000217265">
    <property type="component" value="Chromosome"/>
</dbReference>
<name>A0A290Q3X6_9BACT</name>
<dbReference type="AlphaFoldDB" id="A0A290Q3X6"/>
<evidence type="ECO:0000313" key="4">
    <source>
        <dbReference type="Proteomes" id="UP000217265"/>
    </source>
</evidence>
<dbReference type="Pfam" id="PF19815">
    <property type="entry name" value="DUF6298"/>
    <property type="match status" value="1"/>
</dbReference>
<sequence length="402" mass="45047">MRATGQVAMRHHYGLWYDRRRDDHQMNKRPDADTWPPFFEQPFLRSGKGEAWDRLSRYDLTRYNPWYFDRLKTFAALGRAKGLVLINEMYFQHNIIESGAHWVDCPWRPVNNINNTGFTEPPPFNGDTVKMADEFYDLKHPVRGPLHRAYIRQCLANLADEPNVIHTLSEEYTGPLHFMQFWLDVAGEWMRETGKHPLLALSATKDVQDAILADPERAKLISVIDFKYWWRTESGDDYAPKGGESLAPRQHLRKSKAGRPTAASIASMVREYRTKFPAKAVIAELDQADGWAFVFAGGSFAKLPPKTDPAFLAAIARCQPSTSSDASLDLPSDAVVLAGERGERIIYLPKGGDLRLAKKSPASATLTPVAVDLTTGAVHALPAANSFSMPAGKASVIWLKLP</sequence>
<keyword evidence="4" id="KW-1185">Reference proteome</keyword>
<dbReference type="Gene3D" id="3.20.20.80">
    <property type="entry name" value="Glycosidases"/>
    <property type="match status" value="1"/>
</dbReference>